<keyword evidence="3" id="KW-1185">Reference proteome</keyword>
<reference evidence="2 3" key="1">
    <citation type="submission" date="2018-05" db="EMBL/GenBank/DDBJ databases">
        <title>Complete genome sequence of Megasphaera sp. AJH120T, isolated from the ceca of a chicken.</title>
        <authorList>
            <person name="Maki J."/>
            <person name="Looft T."/>
        </authorList>
    </citation>
    <scope>NUCLEOTIDE SEQUENCE [LARGE SCALE GENOMIC DNA]</scope>
    <source>
        <strain evidence="2 3">AJH120</strain>
    </source>
</reference>
<dbReference type="OrthoDB" id="1669560at2"/>
<accession>A0A346AZF6</accession>
<proteinExistence type="predicted"/>
<dbReference type="Proteomes" id="UP000254337">
    <property type="component" value="Chromosome"/>
</dbReference>
<evidence type="ECO:0008006" key="4">
    <source>
        <dbReference type="Google" id="ProtNLM"/>
    </source>
</evidence>
<keyword evidence="1" id="KW-0732">Signal</keyword>
<dbReference type="Gene3D" id="3.30.565.40">
    <property type="entry name" value="Fervidobacterium nodosum Rt17-B1 like"/>
    <property type="match status" value="1"/>
</dbReference>
<feature type="chain" id="PRO_5017047685" description="DUF3298/DUF4163 domain-containing protein" evidence="1">
    <location>
        <begin position="22"/>
        <end position="217"/>
    </location>
</feature>
<evidence type="ECO:0000313" key="3">
    <source>
        <dbReference type="Proteomes" id="UP000254337"/>
    </source>
</evidence>
<evidence type="ECO:0000313" key="2">
    <source>
        <dbReference type="EMBL" id="AXL21249.1"/>
    </source>
</evidence>
<evidence type="ECO:0000256" key="1">
    <source>
        <dbReference type="SAM" id="SignalP"/>
    </source>
</evidence>
<dbReference type="AlphaFoldDB" id="A0A346AZF6"/>
<dbReference type="RefSeq" id="WP_107196274.1">
    <property type="nucleotide sequence ID" value="NZ_CP029462.1"/>
</dbReference>
<protein>
    <recommendedName>
        <fullName evidence="4">DUF3298/DUF4163 domain-containing protein</fullName>
    </recommendedName>
</protein>
<name>A0A346AZF6_9FIRM</name>
<gene>
    <name evidence="2" type="ORF">DKB62_06580</name>
</gene>
<dbReference type="EMBL" id="CP029462">
    <property type="protein sequence ID" value="AXL21249.1"/>
    <property type="molecule type" value="Genomic_DNA"/>
</dbReference>
<sequence length="217" mass="24798">MIEKVALILGFILSINSCIFANVQTGTFSAQNLNLVYPLVYVENHEAQSKINKDLAKIIYDIKSKYDTGKYYLAQMHYEVTYEDKDLVSILIKTHIVWNRGAAHGSVGDIGRVYNKNSGERIPLYNFVKIRDAKQIQSNLIDGVLSAYDCDFKNNVYYFRQKEWEVDTVSTNYILMGNGELSIIYPTYSIGPFSAGPIKVKFDKNAIDYFNRLNSQL</sequence>
<organism evidence="2 3">
    <name type="scientific">Megasphaera stantonii</name>
    <dbReference type="NCBI Taxonomy" id="2144175"/>
    <lineage>
        <taxon>Bacteria</taxon>
        <taxon>Bacillati</taxon>
        <taxon>Bacillota</taxon>
        <taxon>Negativicutes</taxon>
        <taxon>Veillonellales</taxon>
        <taxon>Veillonellaceae</taxon>
        <taxon>Megasphaera</taxon>
    </lineage>
</organism>
<dbReference type="KEGG" id="meg:DKB62_06580"/>
<feature type="signal peptide" evidence="1">
    <location>
        <begin position="1"/>
        <end position="21"/>
    </location>
</feature>